<keyword evidence="2" id="KW-1185">Reference proteome</keyword>
<evidence type="ECO:0000313" key="2">
    <source>
        <dbReference type="Proteomes" id="UP000010478"/>
    </source>
</evidence>
<gene>
    <name evidence="1" type="ORF">Osc7112_2455</name>
</gene>
<reference evidence="1 2" key="1">
    <citation type="submission" date="2012-05" db="EMBL/GenBank/DDBJ databases">
        <title>Finished chromosome of genome of Oscillatoria sp. PCC 7112.</title>
        <authorList>
            <consortium name="US DOE Joint Genome Institute"/>
            <person name="Gugger M."/>
            <person name="Coursin T."/>
            <person name="Rippka R."/>
            <person name="Tandeau De Marsac N."/>
            <person name="Huntemann M."/>
            <person name="Wei C.-L."/>
            <person name="Han J."/>
            <person name="Detter J.C."/>
            <person name="Han C."/>
            <person name="Tapia R."/>
            <person name="Davenport K."/>
            <person name="Daligault H."/>
            <person name="Erkkila T."/>
            <person name="Gu W."/>
            <person name="Munk A.C.C."/>
            <person name="Teshima H."/>
            <person name="Xu Y."/>
            <person name="Chain P."/>
            <person name="Chen A."/>
            <person name="Krypides N."/>
            <person name="Mavromatis K."/>
            <person name="Markowitz V."/>
            <person name="Szeto E."/>
            <person name="Ivanova N."/>
            <person name="Mikhailova N."/>
            <person name="Ovchinnikova G."/>
            <person name="Pagani I."/>
            <person name="Pati A."/>
            <person name="Goodwin L."/>
            <person name="Peters L."/>
            <person name="Pitluck S."/>
            <person name="Woyke T."/>
            <person name="Kerfeld C."/>
        </authorList>
    </citation>
    <scope>NUCLEOTIDE SEQUENCE [LARGE SCALE GENOMIC DNA]</scope>
    <source>
        <strain evidence="1 2">PCC 7112</strain>
    </source>
</reference>
<name>K9VH83_9CYAN</name>
<evidence type="ECO:0000313" key="1">
    <source>
        <dbReference type="EMBL" id="AFZ06889.1"/>
    </source>
</evidence>
<proteinExistence type="predicted"/>
<dbReference type="HOGENOM" id="CLU_2992365_0_0_3"/>
<dbReference type="Proteomes" id="UP000010478">
    <property type="component" value="Chromosome"/>
</dbReference>
<accession>K9VH83</accession>
<dbReference type="KEGG" id="oni:Osc7112_2455"/>
<dbReference type="AlphaFoldDB" id="K9VH83"/>
<organism evidence="1 2">
    <name type="scientific">Phormidium nigroviride PCC 7112</name>
    <dbReference type="NCBI Taxonomy" id="179408"/>
    <lineage>
        <taxon>Bacteria</taxon>
        <taxon>Bacillati</taxon>
        <taxon>Cyanobacteriota</taxon>
        <taxon>Cyanophyceae</taxon>
        <taxon>Oscillatoriophycideae</taxon>
        <taxon>Oscillatoriales</taxon>
        <taxon>Oscillatoriaceae</taxon>
        <taxon>Phormidium</taxon>
    </lineage>
</organism>
<dbReference type="EMBL" id="CP003614">
    <property type="protein sequence ID" value="AFZ06889.1"/>
    <property type="molecule type" value="Genomic_DNA"/>
</dbReference>
<protein>
    <submittedName>
        <fullName evidence="1">Uncharacterized protein</fullName>
    </submittedName>
</protein>
<sequence length="57" mass="6638">MAKSFTQTLNHQPKQTDSLPAVNILKPSFLENFANLNYPIIERIKKVTQRYYRVIAS</sequence>